<name>A0A450S9C9_9GAMM</name>
<protein>
    <submittedName>
        <fullName evidence="1">Uncharacterized protein</fullName>
    </submittedName>
</protein>
<proteinExistence type="predicted"/>
<reference evidence="1" key="1">
    <citation type="submission" date="2019-02" db="EMBL/GenBank/DDBJ databases">
        <authorList>
            <person name="Gruber-Vodicka R. H."/>
            <person name="Seah K. B. B."/>
        </authorList>
    </citation>
    <scope>NUCLEOTIDE SEQUENCE</scope>
    <source>
        <strain evidence="1">BECK_DK161</strain>
    </source>
</reference>
<organism evidence="1">
    <name type="scientific">Candidatus Kentrum sp. DK</name>
    <dbReference type="NCBI Taxonomy" id="2126562"/>
    <lineage>
        <taxon>Bacteria</taxon>
        <taxon>Pseudomonadati</taxon>
        <taxon>Pseudomonadota</taxon>
        <taxon>Gammaproteobacteria</taxon>
        <taxon>Candidatus Kentrum</taxon>
    </lineage>
</organism>
<evidence type="ECO:0000313" key="1">
    <source>
        <dbReference type="EMBL" id="VFJ48606.1"/>
    </source>
</evidence>
<sequence length="103" mass="10992">MVAVRGKSGSSAPRCGPVSAFIPYHFGLLFPGAAEPQPNREKAIDPIRISSCPKGLCNLAQGCGVGRVRRVSFVTRQKNGLQNVGLRHFGLIAEMPNPTYALS</sequence>
<dbReference type="EMBL" id="CAADEY010000022">
    <property type="protein sequence ID" value="VFJ48606.1"/>
    <property type="molecule type" value="Genomic_DNA"/>
</dbReference>
<accession>A0A450S9C9</accession>
<gene>
    <name evidence="1" type="ORF">BECKDK2373C_GA0170839_102221</name>
</gene>
<dbReference type="AlphaFoldDB" id="A0A450S9C9"/>